<gene>
    <name evidence="2" type="ORF">PAHAL_4G067100</name>
</gene>
<protein>
    <submittedName>
        <fullName evidence="2">Uncharacterized protein</fullName>
    </submittedName>
</protein>
<dbReference type="EMBL" id="CM008049">
    <property type="protein sequence ID" value="PVH47457.1"/>
    <property type="molecule type" value="Genomic_DNA"/>
</dbReference>
<evidence type="ECO:0000313" key="2">
    <source>
        <dbReference type="EMBL" id="PVH47457.1"/>
    </source>
</evidence>
<feature type="compositionally biased region" description="Polar residues" evidence="1">
    <location>
        <begin position="176"/>
        <end position="189"/>
    </location>
</feature>
<dbReference type="AlphaFoldDB" id="A0A2T8JBZ9"/>
<reference evidence="2" key="1">
    <citation type="submission" date="2018-04" db="EMBL/GenBank/DDBJ databases">
        <title>WGS assembly of Panicum hallii.</title>
        <authorList>
            <person name="Lovell J."/>
            <person name="Jenkins J."/>
            <person name="Lowry D."/>
            <person name="Mamidi S."/>
            <person name="Sreedasyam A."/>
            <person name="Weng X."/>
            <person name="Barry K."/>
            <person name="Bonette J."/>
            <person name="Campitelli B."/>
            <person name="Daum C."/>
            <person name="Gordon S."/>
            <person name="Gould B."/>
            <person name="Lipzen A."/>
            <person name="Macqueen A."/>
            <person name="Palacio-Mejia J."/>
            <person name="Plott C."/>
            <person name="Shakirov E."/>
            <person name="Shu S."/>
            <person name="Yoshinaga Y."/>
            <person name="Zane M."/>
            <person name="Rokhsar D."/>
            <person name="Grimwood J."/>
            <person name="Schmutz J."/>
            <person name="Juenger T."/>
        </authorList>
    </citation>
    <scope>NUCLEOTIDE SEQUENCE [LARGE SCALE GENOMIC DNA]</scope>
    <source>
        <strain evidence="2">FIL2</strain>
    </source>
</reference>
<accession>A0A2T8JBZ9</accession>
<organism evidence="2">
    <name type="scientific">Panicum hallii</name>
    <dbReference type="NCBI Taxonomy" id="206008"/>
    <lineage>
        <taxon>Eukaryota</taxon>
        <taxon>Viridiplantae</taxon>
        <taxon>Streptophyta</taxon>
        <taxon>Embryophyta</taxon>
        <taxon>Tracheophyta</taxon>
        <taxon>Spermatophyta</taxon>
        <taxon>Magnoliopsida</taxon>
        <taxon>Liliopsida</taxon>
        <taxon>Poales</taxon>
        <taxon>Poaceae</taxon>
        <taxon>PACMAD clade</taxon>
        <taxon>Panicoideae</taxon>
        <taxon>Panicodae</taxon>
        <taxon>Paniceae</taxon>
        <taxon>Panicinae</taxon>
        <taxon>Panicum</taxon>
        <taxon>Panicum sect. Panicum</taxon>
    </lineage>
</organism>
<feature type="region of interest" description="Disordered" evidence="1">
    <location>
        <begin position="143"/>
        <end position="233"/>
    </location>
</feature>
<dbReference type="PANTHER" id="PTHR33063">
    <property type="entry name" value="OS02G0583500 PROTEIN"/>
    <property type="match status" value="1"/>
</dbReference>
<dbReference type="InterPro" id="IPR004252">
    <property type="entry name" value="Probable_transposase_24"/>
</dbReference>
<proteinExistence type="predicted"/>
<dbReference type="PANTHER" id="PTHR33063:SF13">
    <property type="entry name" value="OS02G0583500 PROTEIN"/>
    <property type="match status" value="1"/>
</dbReference>
<evidence type="ECO:0000256" key="1">
    <source>
        <dbReference type="SAM" id="MobiDB-lite"/>
    </source>
</evidence>
<sequence>MGDEGATVKWTQNFHLRALRPKFRGHAPEILTPAAQIFGSLYMTSSVTPPSSPSPTTSACAAIVAILWGLQPSSYHPRRGAAILTILWRRRPSQFSLISETINPYELQRLRLCMRNKARLDALNIPSTGNEFNNIVAALKSTTASKNKVADDSETEYDPGNDSTGEGEQSDDEAQSALTRTAKKTSLNDRNPADISPCPPTKRLKQTRHYPAAAHQTTRVTRSQKASEPGAYVHPTSILPASVFTPPESLAKGVDSTQNTAQDDAIPQQDAQGAHDQCVQHDNERDRCIRGTNMGKGLQKITRSRRAKLPLVIKEGKTRPSVPLIAAKFATESNILVRNHLPMFPHWKEYKKQTQVLDQFMGGLKLKFDMDKNDGSVKHACGRMMQSAIRQQRYRLKKKYFTPFPLHLVPKTSPVKSLTDAQWNALVEHWKNPKNVETADKNKINCSQVKFHQATGSRSFEVHLENLGDKYKDEEPNAFDLFKDFHYSKKKGYAPAVQSAINELENKLLESTDSQNEQPAVNTILAEFLAEKTKNNQFLHNVGLAKVQRTAKAQQLEEQLAAEKSANAELQLLVSKQKEQLDVLAMKFQESEQARINDKAETDKKLEVLLSRLQSS</sequence>
<name>A0A2T8JBZ9_9POAL</name>
<dbReference type="Proteomes" id="UP000243499">
    <property type="component" value="Chromosome 4"/>
</dbReference>
<dbReference type="Pfam" id="PF03004">
    <property type="entry name" value="Transposase_24"/>
    <property type="match status" value="1"/>
</dbReference>
<feature type="compositionally biased region" description="Polar residues" evidence="1">
    <location>
        <begin position="215"/>
        <end position="226"/>
    </location>
</feature>
<dbReference type="Gramene" id="PVH47457">
    <property type="protein sequence ID" value="PVH47457"/>
    <property type="gene ID" value="PAHAL_4G067100"/>
</dbReference>